<sequence>MPNTSVKHIQHLLTYEKRAQTKHKNLTNLAKFELYKEKFPPNGGKSPTNASLAASYGVDRVLGEVMDRLTD</sequence>
<proteinExistence type="predicted"/>
<organism evidence="1 2">
    <name type="scientific">Choiromyces venosus 120613-1</name>
    <dbReference type="NCBI Taxonomy" id="1336337"/>
    <lineage>
        <taxon>Eukaryota</taxon>
        <taxon>Fungi</taxon>
        <taxon>Dikarya</taxon>
        <taxon>Ascomycota</taxon>
        <taxon>Pezizomycotina</taxon>
        <taxon>Pezizomycetes</taxon>
        <taxon>Pezizales</taxon>
        <taxon>Tuberaceae</taxon>
        <taxon>Choiromyces</taxon>
    </lineage>
</organism>
<name>A0A3N4J848_9PEZI</name>
<reference evidence="1 2" key="1">
    <citation type="journal article" date="2018" name="Nat. Ecol. Evol.">
        <title>Pezizomycetes genomes reveal the molecular basis of ectomycorrhizal truffle lifestyle.</title>
        <authorList>
            <person name="Murat C."/>
            <person name="Payen T."/>
            <person name="Noel B."/>
            <person name="Kuo A."/>
            <person name="Morin E."/>
            <person name="Chen J."/>
            <person name="Kohler A."/>
            <person name="Krizsan K."/>
            <person name="Balestrini R."/>
            <person name="Da Silva C."/>
            <person name="Montanini B."/>
            <person name="Hainaut M."/>
            <person name="Levati E."/>
            <person name="Barry K.W."/>
            <person name="Belfiori B."/>
            <person name="Cichocki N."/>
            <person name="Clum A."/>
            <person name="Dockter R.B."/>
            <person name="Fauchery L."/>
            <person name="Guy J."/>
            <person name="Iotti M."/>
            <person name="Le Tacon F."/>
            <person name="Lindquist E.A."/>
            <person name="Lipzen A."/>
            <person name="Malagnac F."/>
            <person name="Mello A."/>
            <person name="Molinier V."/>
            <person name="Miyauchi S."/>
            <person name="Poulain J."/>
            <person name="Riccioni C."/>
            <person name="Rubini A."/>
            <person name="Sitrit Y."/>
            <person name="Splivallo R."/>
            <person name="Traeger S."/>
            <person name="Wang M."/>
            <person name="Zifcakova L."/>
            <person name="Wipf D."/>
            <person name="Zambonelli A."/>
            <person name="Paolocci F."/>
            <person name="Nowrousian M."/>
            <person name="Ottonello S."/>
            <person name="Baldrian P."/>
            <person name="Spatafora J.W."/>
            <person name="Henrissat B."/>
            <person name="Nagy L.G."/>
            <person name="Aury J.M."/>
            <person name="Wincker P."/>
            <person name="Grigoriev I.V."/>
            <person name="Bonfante P."/>
            <person name="Martin F.M."/>
        </authorList>
    </citation>
    <scope>NUCLEOTIDE SEQUENCE [LARGE SCALE GENOMIC DNA]</scope>
    <source>
        <strain evidence="1 2">120613-1</strain>
    </source>
</reference>
<gene>
    <name evidence="1" type="ORF">L873DRAFT_1439390</name>
</gene>
<evidence type="ECO:0000313" key="1">
    <source>
        <dbReference type="EMBL" id="RPA94365.1"/>
    </source>
</evidence>
<protein>
    <submittedName>
        <fullName evidence="1">Uncharacterized protein</fullName>
    </submittedName>
</protein>
<dbReference type="EMBL" id="ML120438">
    <property type="protein sequence ID" value="RPA94365.1"/>
    <property type="molecule type" value="Genomic_DNA"/>
</dbReference>
<keyword evidence="2" id="KW-1185">Reference proteome</keyword>
<dbReference type="Proteomes" id="UP000276215">
    <property type="component" value="Unassembled WGS sequence"/>
</dbReference>
<accession>A0A3N4J848</accession>
<dbReference type="AlphaFoldDB" id="A0A3N4J848"/>
<evidence type="ECO:0000313" key="2">
    <source>
        <dbReference type="Proteomes" id="UP000276215"/>
    </source>
</evidence>